<reference evidence="2 3" key="1">
    <citation type="submission" date="2018-02" db="EMBL/GenBank/DDBJ databases">
        <title>Draft genome of wild Prunus yedoensis var. nudiflora.</title>
        <authorList>
            <person name="Baek S."/>
            <person name="Kim J.-H."/>
            <person name="Choi K."/>
            <person name="Kim G.-B."/>
            <person name="Cho A."/>
            <person name="Jang H."/>
            <person name="Shin C.-H."/>
            <person name="Yu H.-J."/>
            <person name="Mun J.-H."/>
        </authorList>
    </citation>
    <scope>NUCLEOTIDE SEQUENCE [LARGE SCALE GENOMIC DNA]</scope>
    <source>
        <strain evidence="3">cv. Jeju island</strain>
        <tissue evidence="2">Leaf</tissue>
    </source>
</reference>
<dbReference type="EMBL" id="PJQY01000659">
    <property type="protein sequence ID" value="PQQ08936.1"/>
    <property type="molecule type" value="Genomic_DNA"/>
</dbReference>
<name>A0A315A484_PRUYE</name>
<sequence>MLKYSPGQTSGHANSTSPKLVVGSSCGTPFQAAHTGMSDMTPAGPVIAQVSNLPKEPGSQRFIPFGTPSKYQAPRTGEAALPPEPVRKNMYAEKWREPAGFNVHIAHNNGNNRGNGRGRRNYERTTEQPQDSNDEDETGQNPQAAIEPPPALHPDEAIRNEMEGLR</sequence>
<dbReference type="Proteomes" id="UP000250321">
    <property type="component" value="Unassembled WGS sequence"/>
</dbReference>
<dbReference type="AlphaFoldDB" id="A0A315A484"/>
<feature type="compositionally biased region" description="Basic and acidic residues" evidence="1">
    <location>
        <begin position="153"/>
        <end position="166"/>
    </location>
</feature>
<feature type="compositionally biased region" description="Polar residues" evidence="1">
    <location>
        <begin position="1"/>
        <end position="18"/>
    </location>
</feature>
<feature type="region of interest" description="Disordered" evidence="1">
    <location>
        <begin position="102"/>
        <end position="166"/>
    </location>
</feature>
<keyword evidence="3" id="KW-1185">Reference proteome</keyword>
<feature type="region of interest" description="Disordered" evidence="1">
    <location>
        <begin position="1"/>
        <end position="22"/>
    </location>
</feature>
<dbReference type="OrthoDB" id="10503488at2759"/>
<accession>A0A315A484</accession>
<organism evidence="2 3">
    <name type="scientific">Prunus yedoensis var. nudiflora</name>
    <dbReference type="NCBI Taxonomy" id="2094558"/>
    <lineage>
        <taxon>Eukaryota</taxon>
        <taxon>Viridiplantae</taxon>
        <taxon>Streptophyta</taxon>
        <taxon>Embryophyta</taxon>
        <taxon>Tracheophyta</taxon>
        <taxon>Spermatophyta</taxon>
        <taxon>Magnoliopsida</taxon>
        <taxon>eudicotyledons</taxon>
        <taxon>Gunneridae</taxon>
        <taxon>Pentapetalae</taxon>
        <taxon>rosids</taxon>
        <taxon>fabids</taxon>
        <taxon>Rosales</taxon>
        <taxon>Rosaceae</taxon>
        <taxon>Amygdaloideae</taxon>
        <taxon>Amygdaleae</taxon>
        <taxon>Prunus</taxon>
    </lineage>
</organism>
<gene>
    <name evidence="2" type="ORF">Pyn_08942</name>
</gene>
<feature type="region of interest" description="Disordered" evidence="1">
    <location>
        <begin position="50"/>
        <end position="85"/>
    </location>
</feature>
<evidence type="ECO:0000256" key="1">
    <source>
        <dbReference type="SAM" id="MobiDB-lite"/>
    </source>
</evidence>
<evidence type="ECO:0000313" key="2">
    <source>
        <dbReference type="EMBL" id="PQQ08936.1"/>
    </source>
</evidence>
<proteinExistence type="predicted"/>
<protein>
    <submittedName>
        <fullName evidence="2">Zinc finger X-linked protein ZXDB-like</fullName>
    </submittedName>
</protein>
<comment type="caution">
    <text evidence="2">The sequence shown here is derived from an EMBL/GenBank/DDBJ whole genome shotgun (WGS) entry which is preliminary data.</text>
</comment>
<evidence type="ECO:0000313" key="3">
    <source>
        <dbReference type="Proteomes" id="UP000250321"/>
    </source>
</evidence>